<name>A0ABW7BPB3_9ACTN</name>
<reference evidence="2 3" key="1">
    <citation type="submission" date="2024-10" db="EMBL/GenBank/DDBJ databases">
        <title>The Natural Products Discovery Center: Release of the First 8490 Sequenced Strains for Exploring Actinobacteria Biosynthetic Diversity.</title>
        <authorList>
            <person name="Kalkreuter E."/>
            <person name="Kautsar S.A."/>
            <person name="Yang D."/>
            <person name="Bader C.D."/>
            <person name="Teijaro C.N."/>
            <person name="Fluegel L."/>
            <person name="Davis C.M."/>
            <person name="Simpson J.R."/>
            <person name="Lauterbach L."/>
            <person name="Steele A.D."/>
            <person name="Gui C."/>
            <person name="Meng S."/>
            <person name="Li G."/>
            <person name="Viehrig K."/>
            <person name="Ye F."/>
            <person name="Su P."/>
            <person name="Kiefer A.F."/>
            <person name="Nichols A."/>
            <person name="Cepeda A.J."/>
            <person name="Yan W."/>
            <person name="Fan B."/>
            <person name="Jiang Y."/>
            <person name="Adhikari A."/>
            <person name="Zheng C.-J."/>
            <person name="Schuster L."/>
            <person name="Cowan T.M."/>
            <person name="Smanski M.J."/>
            <person name="Chevrette M.G."/>
            <person name="De Carvalho L.P.S."/>
            <person name="Shen B."/>
        </authorList>
    </citation>
    <scope>NUCLEOTIDE SEQUENCE [LARGE SCALE GENOMIC DNA]</scope>
    <source>
        <strain evidence="2 3">NPDC048229</strain>
    </source>
</reference>
<proteinExistence type="predicted"/>
<accession>A0ABW7BPB3</accession>
<organism evidence="2 3">
    <name type="scientific">Streptomyces omiyaensis</name>
    <dbReference type="NCBI Taxonomy" id="68247"/>
    <lineage>
        <taxon>Bacteria</taxon>
        <taxon>Bacillati</taxon>
        <taxon>Actinomycetota</taxon>
        <taxon>Actinomycetes</taxon>
        <taxon>Kitasatosporales</taxon>
        <taxon>Streptomycetaceae</taxon>
        <taxon>Streptomyces</taxon>
    </lineage>
</organism>
<dbReference type="RefSeq" id="WP_229883804.1">
    <property type="nucleotide sequence ID" value="NZ_BMVV01000023.1"/>
</dbReference>
<feature type="compositionally biased region" description="Basic and acidic residues" evidence="1">
    <location>
        <begin position="1"/>
        <end position="11"/>
    </location>
</feature>
<dbReference type="Proteomes" id="UP001604282">
    <property type="component" value="Unassembled WGS sequence"/>
</dbReference>
<feature type="region of interest" description="Disordered" evidence="1">
    <location>
        <begin position="93"/>
        <end position="115"/>
    </location>
</feature>
<evidence type="ECO:0000313" key="3">
    <source>
        <dbReference type="Proteomes" id="UP001604282"/>
    </source>
</evidence>
<evidence type="ECO:0000256" key="1">
    <source>
        <dbReference type="SAM" id="MobiDB-lite"/>
    </source>
</evidence>
<keyword evidence="3" id="KW-1185">Reference proteome</keyword>
<comment type="caution">
    <text evidence="2">The sequence shown here is derived from an EMBL/GenBank/DDBJ whole genome shotgun (WGS) entry which is preliminary data.</text>
</comment>
<evidence type="ECO:0000313" key="2">
    <source>
        <dbReference type="EMBL" id="MFG3189008.1"/>
    </source>
</evidence>
<gene>
    <name evidence="2" type="ORF">ACGFYS_08700</name>
</gene>
<protein>
    <submittedName>
        <fullName evidence="2">Uncharacterized protein</fullName>
    </submittedName>
</protein>
<dbReference type="EMBL" id="JBICZW010000004">
    <property type="protein sequence ID" value="MFG3189008.1"/>
    <property type="molecule type" value="Genomic_DNA"/>
</dbReference>
<sequence>MEAPEPRELRNVRTVPEAPVPSPLTDEEERRFRAVLLAELGHEVSARGRASFPAHTPEDRRRLLDVARRLGELWGQPVAAVPVDELRMCLHLPGHGPGGPADGPAERRPPSVGTA</sequence>
<feature type="region of interest" description="Disordered" evidence="1">
    <location>
        <begin position="1"/>
        <end position="27"/>
    </location>
</feature>